<reference evidence="2 3" key="1">
    <citation type="submission" date="2017-04" db="EMBL/GenBank/DDBJ databases">
        <authorList>
            <person name="Afonso C.L."/>
            <person name="Miller P.J."/>
            <person name="Scott M.A."/>
            <person name="Spackman E."/>
            <person name="Goraichik I."/>
            <person name="Dimitrov K.M."/>
            <person name="Suarez D.L."/>
            <person name="Swayne D.E."/>
        </authorList>
    </citation>
    <scope>NUCLEOTIDE SEQUENCE [LARGE SCALE GENOMIC DNA]</scope>
    <source>
        <strain evidence="2 3">DSM 5090</strain>
    </source>
</reference>
<gene>
    <name evidence="2" type="ORF">SAMN04488500_10342</name>
</gene>
<organism evidence="2 3">
    <name type="scientific">Sporomusa malonica</name>
    <dbReference type="NCBI Taxonomy" id="112901"/>
    <lineage>
        <taxon>Bacteria</taxon>
        <taxon>Bacillati</taxon>
        <taxon>Bacillota</taxon>
        <taxon>Negativicutes</taxon>
        <taxon>Selenomonadales</taxon>
        <taxon>Sporomusaceae</taxon>
        <taxon>Sporomusa</taxon>
    </lineage>
</organism>
<evidence type="ECO:0000313" key="3">
    <source>
        <dbReference type="Proteomes" id="UP000192738"/>
    </source>
</evidence>
<keyword evidence="1" id="KW-0472">Membrane</keyword>
<keyword evidence="1" id="KW-1133">Transmembrane helix</keyword>
<dbReference type="EMBL" id="FWXI01000003">
    <property type="protein sequence ID" value="SMC44114.1"/>
    <property type="molecule type" value="Genomic_DNA"/>
</dbReference>
<name>A0A1W1Z6V8_9FIRM</name>
<dbReference type="GO" id="GO:0016020">
    <property type="term" value="C:membrane"/>
    <property type="evidence" value="ECO:0007669"/>
    <property type="project" value="InterPro"/>
</dbReference>
<proteinExistence type="predicted"/>
<dbReference type="STRING" id="112901.SAMN04488500_10342"/>
<evidence type="ECO:0000313" key="2">
    <source>
        <dbReference type="EMBL" id="SMC44114.1"/>
    </source>
</evidence>
<feature type="transmembrane region" description="Helical" evidence="1">
    <location>
        <begin position="91"/>
        <end position="110"/>
    </location>
</feature>
<protein>
    <submittedName>
        <fullName evidence="2">Cytochrome b subunit of formate dehydrogenase</fullName>
    </submittedName>
</protein>
<dbReference type="GO" id="GO:0022904">
    <property type="term" value="P:respiratory electron transport chain"/>
    <property type="evidence" value="ECO:0007669"/>
    <property type="project" value="InterPro"/>
</dbReference>
<sequence length="260" mass="28842">MVTVKLQLEFVVHWLLTVVFAVLTISGLAMIGARYGWLLNYDIATADFVHRVIAVPYILLAFLALGQELARVLKDDSQRDLGWGIFGRQEYGLFTLLTTLLFIVTGIILWKSHHGNKAALAFAMFVHEKLTYIVLASLVWHMYQKAHAFVWPKQQTSGNLMTQQWFKVAIWFIASAFFFAVAVIMISVGGPDPSKQQVEAFMAGMMQAMKNSLMGIAAMDSGGQGGVVEMSVPLFTNLLVIAFVLAAYLVWRNAKSNGSS</sequence>
<dbReference type="InterPro" id="IPR016174">
    <property type="entry name" value="Di-haem_cyt_TM"/>
</dbReference>
<feature type="transmembrane region" description="Helical" evidence="1">
    <location>
        <begin position="122"/>
        <end position="143"/>
    </location>
</feature>
<dbReference type="AlphaFoldDB" id="A0A1W1Z6V8"/>
<evidence type="ECO:0000256" key="1">
    <source>
        <dbReference type="SAM" id="Phobius"/>
    </source>
</evidence>
<dbReference type="SUPFAM" id="SSF81342">
    <property type="entry name" value="Transmembrane di-heme cytochromes"/>
    <property type="match status" value="1"/>
</dbReference>
<dbReference type="Gene3D" id="1.20.950.20">
    <property type="entry name" value="Transmembrane di-heme cytochromes, Chain C"/>
    <property type="match status" value="1"/>
</dbReference>
<keyword evidence="3" id="KW-1185">Reference proteome</keyword>
<feature type="transmembrane region" description="Helical" evidence="1">
    <location>
        <begin position="168"/>
        <end position="188"/>
    </location>
</feature>
<keyword evidence="1" id="KW-0812">Transmembrane</keyword>
<accession>A0A1W1Z6V8</accession>
<feature type="transmembrane region" description="Helical" evidence="1">
    <location>
        <begin position="48"/>
        <end position="66"/>
    </location>
</feature>
<feature type="transmembrane region" description="Helical" evidence="1">
    <location>
        <begin position="12"/>
        <end position="36"/>
    </location>
</feature>
<dbReference type="Proteomes" id="UP000192738">
    <property type="component" value="Unassembled WGS sequence"/>
</dbReference>
<feature type="transmembrane region" description="Helical" evidence="1">
    <location>
        <begin position="231"/>
        <end position="251"/>
    </location>
</feature>